<reference evidence="5 6" key="1">
    <citation type="submission" date="2007-03" db="EMBL/GenBank/DDBJ databases">
        <authorList>
            <person name="Fulton L."/>
            <person name="Clifton S."/>
            <person name="Fulton B."/>
            <person name="Xu J."/>
            <person name="Minx P."/>
            <person name="Pepin K.H."/>
            <person name="Johnson M."/>
            <person name="Thiruvilangam P."/>
            <person name="Bhonagiri V."/>
            <person name="Nash W.E."/>
            <person name="Mardis E.R."/>
            <person name="Wilson R.K."/>
        </authorList>
    </citation>
    <scope>NUCLEOTIDE SEQUENCE [LARGE SCALE GENOMIC DNA]</scope>
    <source>
        <strain evidence="5 6">ATCC 27756</strain>
    </source>
</reference>
<dbReference type="PROSITE" id="PS50110">
    <property type="entry name" value="RESPONSE_REGULATORY"/>
    <property type="match status" value="1"/>
</dbReference>
<comment type="caution">
    <text evidence="3">Lacks conserved residue(s) required for the propagation of feature annotation.</text>
</comment>
<feature type="domain" description="Response regulatory" evidence="4">
    <location>
        <begin position="16"/>
        <end position="63"/>
    </location>
</feature>
<dbReference type="Proteomes" id="UP000003577">
    <property type="component" value="Unassembled WGS sequence"/>
</dbReference>
<protein>
    <recommendedName>
        <fullName evidence="1">Stage 0 sporulation protein A homolog</fullName>
    </recommendedName>
</protein>
<dbReference type="EMBL" id="AAVP02000001">
    <property type="protein sequence ID" value="EDK25331.1"/>
    <property type="molecule type" value="Genomic_DNA"/>
</dbReference>
<evidence type="ECO:0000313" key="6">
    <source>
        <dbReference type="Proteomes" id="UP000003577"/>
    </source>
</evidence>
<dbReference type="PaxDb" id="411460-RUMTOR_00225"/>
<evidence type="ECO:0000256" key="2">
    <source>
        <dbReference type="ARBA" id="ARBA00024867"/>
    </source>
</evidence>
<dbReference type="AlphaFoldDB" id="A5KJ28"/>
<dbReference type="Gene3D" id="3.40.50.2300">
    <property type="match status" value="1"/>
</dbReference>
<evidence type="ECO:0000313" key="5">
    <source>
        <dbReference type="EMBL" id="EDK25331.1"/>
    </source>
</evidence>
<evidence type="ECO:0000256" key="3">
    <source>
        <dbReference type="PROSITE-ProRule" id="PRU00169"/>
    </source>
</evidence>
<evidence type="ECO:0000256" key="1">
    <source>
        <dbReference type="ARBA" id="ARBA00018672"/>
    </source>
</evidence>
<proteinExistence type="predicted"/>
<dbReference type="InterPro" id="IPR011006">
    <property type="entry name" value="CheY-like_superfamily"/>
</dbReference>
<name>A5KJ28_9FIRM</name>
<dbReference type="SUPFAM" id="SSF52172">
    <property type="entry name" value="CheY-like"/>
    <property type="match status" value="1"/>
</dbReference>
<sequence>MRWSYLVTEKEKGPETILIVDDDSEIREILRILLCRNGFIVKEAADAKEALLKLDSSIDFFFC</sequence>
<comment type="caution">
    <text evidence="5">The sequence shown here is derived from an EMBL/GenBank/DDBJ whole genome shotgun (WGS) entry which is preliminary data.</text>
</comment>
<dbReference type="HOGENOM" id="CLU_2973596_0_0_9"/>
<reference evidence="5 6" key="2">
    <citation type="submission" date="2007-04" db="EMBL/GenBank/DDBJ databases">
        <title>Draft genome sequence of Ruminococcus torques (ATCC 27756).</title>
        <authorList>
            <person name="Sudarsanam P."/>
            <person name="Ley R."/>
            <person name="Guruge J."/>
            <person name="Turnbaugh P.J."/>
            <person name="Mahowald M."/>
            <person name="Liep D."/>
            <person name="Gordon J."/>
        </authorList>
    </citation>
    <scope>NUCLEOTIDE SEQUENCE [LARGE SCALE GENOMIC DNA]</scope>
    <source>
        <strain evidence="5 6">ATCC 27756</strain>
    </source>
</reference>
<gene>
    <name evidence="5" type="ORF">RUMTOR_00225</name>
</gene>
<comment type="function">
    <text evidence="2">May play the central regulatory role in sporulation. It may be an element of the effector pathway responsible for the activation of sporulation genes in response to nutritional stress. Spo0A may act in concert with spo0H (a sigma factor) to control the expression of some genes that are critical to the sporulation process.</text>
</comment>
<dbReference type="GO" id="GO:0000160">
    <property type="term" value="P:phosphorelay signal transduction system"/>
    <property type="evidence" value="ECO:0007669"/>
    <property type="project" value="InterPro"/>
</dbReference>
<dbReference type="InterPro" id="IPR001789">
    <property type="entry name" value="Sig_transdc_resp-reg_receiver"/>
</dbReference>
<organism evidence="5 6">
    <name type="scientific">[Ruminococcus] torques ATCC 27756</name>
    <dbReference type="NCBI Taxonomy" id="411460"/>
    <lineage>
        <taxon>Bacteria</taxon>
        <taxon>Bacillati</taxon>
        <taxon>Bacillota</taxon>
        <taxon>Clostridia</taxon>
        <taxon>Lachnospirales</taxon>
        <taxon>Lachnospiraceae</taxon>
        <taxon>Mediterraneibacter</taxon>
    </lineage>
</organism>
<accession>A5KJ28</accession>
<evidence type="ECO:0000259" key="4">
    <source>
        <dbReference type="PROSITE" id="PS50110"/>
    </source>
</evidence>